<comment type="similarity">
    <text evidence="8">Belongs to the tRNA(Ile)-lysidine synthase family.</text>
</comment>
<dbReference type="EMBL" id="WBOT01000014">
    <property type="protein sequence ID" value="KAB2329148.1"/>
    <property type="molecule type" value="Genomic_DNA"/>
</dbReference>
<dbReference type="Pfam" id="PF11734">
    <property type="entry name" value="TilS_C"/>
    <property type="match status" value="1"/>
</dbReference>
<comment type="domain">
    <text evidence="8">The N-terminal region contains the highly conserved SGGXDS motif, predicted to be a P-loop motif involved in ATP binding.</text>
</comment>
<organism evidence="10 11">
    <name type="scientific">Bacillus mesophilum</name>
    <dbReference type="NCBI Taxonomy" id="1071718"/>
    <lineage>
        <taxon>Bacteria</taxon>
        <taxon>Bacillati</taxon>
        <taxon>Bacillota</taxon>
        <taxon>Bacilli</taxon>
        <taxon>Bacillales</taxon>
        <taxon>Bacillaceae</taxon>
        <taxon>Bacillus</taxon>
    </lineage>
</organism>
<evidence type="ECO:0000259" key="9">
    <source>
        <dbReference type="SMART" id="SM00977"/>
    </source>
</evidence>
<dbReference type="InterPro" id="IPR011063">
    <property type="entry name" value="TilS/TtcA_N"/>
</dbReference>
<evidence type="ECO:0000256" key="7">
    <source>
        <dbReference type="ARBA" id="ARBA00048539"/>
    </source>
</evidence>
<proteinExistence type="inferred from homology"/>
<evidence type="ECO:0000256" key="3">
    <source>
        <dbReference type="ARBA" id="ARBA00022598"/>
    </source>
</evidence>
<dbReference type="SUPFAM" id="SSF56037">
    <property type="entry name" value="PheT/TilS domain"/>
    <property type="match status" value="1"/>
</dbReference>
<dbReference type="InterPro" id="IPR012796">
    <property type="entry name" value="Lysidine-tRNA-synth_C"/>
</dbReference>
<evidence type="ECO:0000313" key="10">
    <source>
        <dbReference type="EMBL" id="KAB2329148.1"/>
    </source>
</evidence>
<keyword evidence="3 8" id="KW-0436">Ligase</keyword>
<name>A0A7V7RJ13_9BACI</name>
<keyword evidence="5 8" id="KW-0547">Nucleotide-binding</keyword>
<dbReference type="NCBIfam" id="TIGR02432">
    <property type="entry name" value="lysidine_TilS_N"/>
    <property type="match status" value="1"/>
</dbReference>
<evidence type="ECO:0000256" key="4">
    <source>
        <dbReference type="ARBA" id="ARBA00022694"/>
    </source>
</evidence>
<dbReference type="InterPro" id="IPR014729">
    <property type="entry name" value="Rossmann-like_a/b/a_fold"/>
</dbReference>
<dbReference type="InterPro" id="IPR015262">
    <property type="entry name" value="tRNA_Ile_lys_synt_subst-bd"/>
</dbReference>
<evidence type="ECO:0000256" key="1">
    <source>
        <dbReference type="ARBA" id="ARBA00004496"/>
    </source>
</evidence>
<dbReference type="Gene3D" id="3.40.50.620">
    <property type="entry name" value="HUPs"/>
    <property type="match status" value="1"/>
</dbReference>
<sequence>MLDSKVKLFLNRRGFDLQHKRIAVAVSGGPDSLALLHYLKEKSAIFHIELLALHVDHMFRGEESLLDAQFVEQFCEKLGIPFKMERIDVPAYMKVTGKSGQVAARECRYRFFAEMMEKENFTYLALGHHGDDQAETILMRLARGSTGAARAGIPFERKFAGGFIIRPFLCLSREEIEDYCRDHQLNPRRDPSNEKDTYSRNRFRHHVLPFLRNENPQMHEQFQRFSEDLESDEDLLQELTFREMNKVMEKIKDNEVRLAIDLFLDMPMPLQRRGIQLILNYLYNEKPSSLSAVHIENVFSLIRNPHPSGVLHLPGGLIVKRSYRECRFSFQTKDLPQSSYHYELFEPGKIDLPNGSSLTFEFTCSQHVKDHSGSLLLSADSIPMPLIIRTRKNGDRIDLRGMKGTKKIKDIFIDQKVPRDERDQWPVLTDATGKILWLPGLRKSDEPMLGDAHSCYILLKYIKQ</sequence>
<evidence type="ECO:0000256" key="5">
    <source>
        <dbReference type="ARBA" id="ARBA00022741"/>
    </source>
</evidence>
<keyword evidence="6 8" id="KW-0067">ATP-binding</keyword>
<dbReference type="NCBIfam" id="TIGR02433">
    <property type="entry name" value="lysidine_TilS_C"/>
    <property type="match status" value="1"/>
</dbReference>
<dbReference type="Gene3D" id="3.30.465.60">
    <property type="match status" value="1"/>
</dbReference>
<dbReference type="CDD" id="cd01992">
    <property type="entry name" value="TilS_N"/>
    <property type="match status" value="1"/>
</dbReference>
<dbReference type="Pfam" id="PF09179">
    <property type="entry name" value="TilS"/>
    <property type="match status" value="1"/>
</dbReference>
<dbReference type="EC" id="6.3.4.19" evidence="8"/>
<dbReference type="HAMAP" id="MF_01161">
    <property type="entry name" value="tRNA_Ile_lys_synt"/>
    <property type="match status" value="1"/>
</dbReference>
<gene>
    <name evidence="8 10" type="primary">tilS</name>
    <name evidence="10" type="ORF">F7732_21930</name>
</gene>
<keyword evidence="2 8" id="KW-0963">Cytoplasm</keyword>
<dbReference type="GO" id="GO:0005524">
    <property type="term" value="F:ATP binding"/>
    <property type="evidence" value="ECO:0007669"/>
    <property type="project" value="UniProtKB-UniRule"/>
</dbReference>
<dbReference type="OrthoDB" id="9807403at2"/>
<dbReference type="GO" id="GO:0005737">
    <property type="term" value="C:cytoplasm"/>
    <property type="evidence" value="ECO:0007669"/>
    <property type="project" value="UniProtKB-SubCell"/>
</dbReference>
<comment type="subcellular location">
    <subcellularLocation>
        <location evidence="1 8">Cytoplasm</location>
    </subcellularLocation>
</comment>
<feature type="domain" description="Lysidine-tRNA(Ile) synthetase C-terminal" evidence="9">
    <location>
        <begin position="386"/>
        <end position="459"/>
    </location>
</feature>
<dbReference type="PANTHER" id="PTHR43033">
    <property type="entry name" value="TRNA(ILE)-LYSIDINE SYNTHASE-RELATED"/>
    <property type="match status" value="1"/>
</dbReference>
<dbReference type="InterPro" id="IPR012795">
    <property type="entry name" value="tRNA_Ile_lys_synt_N"/>
</dbReference>
<comment type="catalytic activity">
    <reaction evidence="7 8">
        <text>cytidine(34) in tRNA(Ile2) + L-lysine + ATP = lysidine(34) in tRNA(Ile2) + AMP + diphosphate + H(+)</text>
        <dbReference type="Rhea" id="RHEA:43744"/>
        <dbReference type="Rhea" id="RHEA-COMP:10625"/>
        <dbReference type="Rhea" id="RHEA-COMP:10670"/>
        <dbReference type="ChEBI" id="CHEBI:15378"/>
        <dbReference type="ChEBI" id="CHEBI:30616"/>
        <dbReference type="ChEBI" id="CHEBI:32551"/>
        <dbReference type="ChEBI" id="CHEBI:33019"/>
        <dbReference type="ChEBI" id="CHEBI:82748"/>
        <dbReference type="ChEBI" id="CHEBI:83665"/>
        <dbReference type="ChEBI" id="CHEBI:456215"/>
        <dbReference type="EC" id="6.3.4.19"/>
    </reaction>
</comment>
<evidence type="ECO:0000256" key="6">
    <source>
        <dbReference type="ARBA" id="ARBA00022840"/>
    </source>
</evidence>
<comment type="function">
    <text evidence="8">Ligates lysine onto the cytidine present at position 34 of the AUA codon-specific tRNA(Ile) that contains the anticodon CAU, in an ATP-dependent manner. Cytidine is converted to lysidine, thus changing the amino acid specificity of the tRNA from methionine to isoleucine.</text>
</comment>
<keyword evidence="11" id="KW-1185">Reference proteome</keyword>
<dbReference type="SMART" id="SM00977">
    <property type="entry name" value="TilS_C"/>
    <property type="match status" value="1"/>
</dbReference>
<dbReference type="PANTHER" id="PTHR43033:SF1">
    <property type="entry name" value="TRNA(ILE)-LYSIDINE SYNTHASE-RELATED"/>
    <property type="match status" value="1"/>
</dbReference>
<feature type="binding site" evidence="8">
    <location>
        <begin position="27"/>
        <end position="32"/>
    </location>
    <ligand>
        <name>ATP</name>
        <dbReference type="ChEBI" id="CHEBI:30616"/>
    </ligand>
</feature>
<dbReference type="GO" id="GO:0032267">
    <property type="term" value="F:tRNA(Ile)-lysidine synthase activity"/>
    <property type="evidence" value="ECO:0007669"/>
    <property type="project" value="UniProtKB-EC"/>
</dbReference>
<evidence type="ECO:0000256" key="8">
    <source>
        <dbReference type="HAMAP-Rule" id="MF_01161"/>
    </source>
</evidence>
<dbReference type="SUPFAM" id="SSF82829">
    <property type="entry name" value="MesJ substrate recognition domain-like"/>
    <property type="match status" value="1"/>
</dbReference>
<dbReference type="Proteomes" id="UP000441354">
    <property type="component" value="Unassembled WGS sequence"/>
</dbReference>
<dbReference type="RefSeq" id="WP_151576144.1">
    <property type="nucleotide sequence ID" value="NZ_WBOT01000014.1"/>
</dbReference>
<dbReference type="SUPFAM" id="SSF52402">
    <property type="entry name" value="Adenine nucleotide alpha hydrolases-like"/>
    <property type="match status" value="1"/>
</dbReference>
<evidence type="ECO:0000313" key="11">
    <source>
        <dbReference type="Proteomes" id="UP000441354"/>
    </source>
</evidence>
<keyword evidence="4 8" id="KW-0819">tRNA processing</keyword>
<protein>
    <recommendedName>
        <fullName evidence="8">tRNA(Ile)-lysidine synthase</fullName>
        <ecNumber evidence="8">6.3.4.19</ecNumber>
    </recommendedName>
    <alternativeName>
        <fullName evidence="8">tRNA(Ile)-2-lysyl-cytidine synthase</fullName>
    </alternativeName>
    <alternativeName>
        <fullName evidence="8">tRNA(Ile)-lysidine synthetase</fullName>
    </alternativeName>
</protein>
<evidence type="ECO:0000256" key="2">
    <source>
        <dbReference type="ARBA" id="ARBA00022490"/>
    </source>
</evidence>
<dbReference type="Pfam" id="PF01171">
    <property type="entry name" value="ATP_bind_3"/>
    <property type="match status" value="1"/>
</dbReference>
<dbReference type="AlphaFoldDB" id="A0A7V7RJ13"/>
<comment type="caution">
    <text evidence="10">The sequence shown here is derived from an EMBL/GenBank/DDBJ whole genome shotgun (WGS) entry which is preliminary data.</text>
</comment>
<reference evidence="10 11" key="1">
    <citation type="journal article" date="2014" name="Arch. Microbiol.">
        <title>Bacillus mesophilum sp. nov., strain IITR-54T, a novel 4-chlorobiphenyl dechlorinating bacterium.</title>
        <authorList>
            <person name="Manickam N."/>
            <person name="Singh N.K."/>
            <person name="Bajaj A."/>
            <person name="Kumar R.M."/>
            <person name="Kaur G."/>
            <person name="Kaur N."/>
            <person name="Bala M."/>
            <person name="Kumar A."/>
            <person name="Mayilraj S."/>
        </authorList>
    </citation>
    <scope>NUCLEOTIDE SEQUENCE [LARGE SCALE GENOMIC DNA]</scope>
    <source>
        <strain evidence="10 11">IITR-54</strain>
    </source>
</reference>
<dbReference type="InterPro" id="IPR012094">
    <property type="entry name" value="tRNA_Ile_lys_synt"/>
</dbReference>
<accession>A0A7V7RJ13</accession>
<dbReference type="GO" id="GO:0006400">
    <property type="term" value="P:tRNA modification"/>
    <property type="evidence" value="ECO:0007669"/>
    <property type="project" value="UniProtKB-UniRule"/>
</dbReference>